<comment type="caution">
    <text evidence="3">The sequence shown here is derived from an EMBL/GenBank/DDBJ whole genome shotgun (WGS) entry which is preliminary data.</text>
</comment>
<evidence type="ECO:0000259" key="2">
    <source>
        <dbReference type="Pfam" id="PF01979"/>
    </source>
</evidence>
<sequence>MIVGPCLVVTGGDEPRVIENGAVRVVGAHIAQMGEAGTLASSYPDETVWPARGRVLLPGLVNTHAHLARHLARGLDLATRGDWDRYDRALTPDAVHASVMAALAEGVRHGVTTVCDFHRSGGCLDLSLVEVAGAALEVGVRLATCYGATDDDPEDERRASLEESLGLAADLKRRREGRLRGTVGVRAHSLSTIERLLEESLAAAEGLAVHVDLDLDVTVAERWNGTLPRGHTPSLWAHAERAPRRLAGLAAERGDSLATTGAASLTVMREAAWGSDAGANAPPLPPGPHGASVTGAAPYHKLFVAGARWASTHFGEGLGAIEPGAPADLILVDYRPATELSRRTLDAHLAAGLLRSPVSGVMVGGEILLDNGTFVTLDENRVAAQARECARRVWSRM</sequence>
<dbReference type="InterPro" id="IPR050287">
    <property type="entry name" value="MTA/SAH_deaminase"/>
</dbReference>
<dbReference type="EMBL" id="VBOY01000028">
    <property type="protein sequence ID" value="TMQ67825.1"/>
    <property type="molecule type" value="Genomic_DNA"/>
</dbReference>
<keyword evidence="1" id="KW-0378">Hydrolase</keyword>
<reference evidence="3 4" key="1">
    <citation type="journal article" date="2019" name="Nat. Microbiol.">
        <title>Mediterranean grassland soil C-N compound turnover is dependent on rainfall and depth, and is mediated by genomically divergent microorganisms.</title>
        <authorList>
            <person name="Diamond S."/>
            <person name="Andeer P.F."/>
            <person name="Li Z."/>
            <person name="Crits-Christoph A."/>
            <person name="Burstein D."/>
            <person name="Anantharaman K."/>
            <person name="Lane K.R."/>
            <person name="Thomas B.C."/>
            <person name="Pan C."/>
            <person name="Northen T.R."/>
            <person name="Banfield J.F."/>
        </authorList>
    </citation>
    <scope>NUCLEOTIDE SEQUENCE [LARGE SCALE GENOMIC DNA]</scope>
    <source>
        <strain evidence="3">WS_8</strain>
    </source>
</reference>
<dbReference type="InterPro" id="IPR006680">
    <property type="entry name" value="Amidohydro-rel"/>
</dbReference>
<dbReference type="PANTHER" id="PTHR43794:SF11">
    <property type="entry name" value="AMIDOHYDROLASE-RELATED DOMAIN-CONTAINING PROTEIN"/>
    <property type="match status" value="1"/>
</dbReference>
<dbReference type="PANTHER" id="PTHR43794">
    <property type="entry name" value="AMINOHYDROLASE SSNA-RELATED"/>
    <property type="match status" value="1"/>
</dbReference>
<dbReference type="Gene3D" id="2.30.40.10">
    <property type="entry name" value="Urease, subunit C, domain 1"/>
    <property type="match status" value="1"/>
</dbReference>
<organism evidence="3 4">
    <name type="scientific">Eiseniibacteriota bacterium</name>
    <dbReference type="NCBI Taxonomy" id="2212470"/>
    <lineage>
        <taxon>Bacteria</taxon>
        <taxon>Candidatus Eiseniibacteriota</taxon>
    </lineage>
</organism>
<dbReference type="AlphaFoldDB" id="A0A538TW34"/>
<evidence type="ECO:0000313" key="4">
    <source>
        <dbReference type="Proteomes" id="UP000316609"/>
    </source>
</evidence>
<dbReference type="Pfam" id="PF01979">
    <property type="entry name" value="Amidohydro_1"/>
    <property type="match status" value="1"/>
</dbReference>
<dbReference type="Proteomes" id="UP000316609">
    <property type="component" value="Unassembled WGS sequence"/>
</dbReference>
<protein>
    <recommendedName>
        <fullName evidence="2">Amidohydrolase-related domain-containing protein</fullName>
    </recommendedName>
</protein>
<proteinExistence type="predicted"/>
<dbReference type="InterPro" id="IPR011059">
    <property type="entry name" value="Metal-dep_hydrolase_composite"/>
</dbReference>
<accession>A0A538TW34</accession>
<dbReference type="SUPFAM" id="SSF51556">
    <property type="entry name" value="Metallo-dependent hydrolases"/>
    <property type="match status" value="1"/>
</dbReference>
<evidence type="ECO:0000256" key="1">
    <source>
        <dbReference type="ARBA" id="ARBA00022801"/>
    </source>
</evidence>
<dbReference type="GO" id="GO:0016810">
    <property type="term" value="F:hydrolase activity, acting on carbon-nitrogen (but not peptide) bonds"/>
    <property type="evidence" value="ECO:0007669"/>
    <property type="project" value="InterPro"/>
</dbReference>
<evidence type="ECO:0000313" key="3">
    <source>
        <dbReference type="EMBL" id="TMQ67825.1"/>
    </source>
</evidence>
<name>A0A538TW34_UNCEI</name>
<dbReference type="Gene3D" id="3.20.20.140">
    <property type="entry name" value="Metal-dependent hydrolases"/>
    <property type="match status" value="1"/>
</dbReference>
<dbReference type="SUPFAM" id="SSF51338">
    <property type="entry name" value="Composite domain of metallo-dependent hydrolases"/>
    <property type="match status" value="1"/>
</dbReference>
<feature type="domain" description="Amidohydrolase-related" evidence="2">
    <location>
        <begin position="55"/>
        <end position="211"/>
    </location>
</feature>
<dbReference type="InterPro" id="IPR032466">
    <property type="entry name" value="Metal_Hydrolase"/>
</dbReference>
<gene>
    <name evidence="3" type="ORF">E6K78_03350</name>
</gene>